<dbReference type="InterPro" id="IPR042185">
    <property type="entry name" value="Serpin_sf_2"/>
</dbReference>
<dbReference type="SMART" id="SM00093">
    <property type="entry name" value="SERPIN"/>
    <property type="match status" value="1"/>
</dbReference>
<dbReference type="InterPro" id="IPR036186">
    <property type="entry name" value="Serpin_sf"/>
</dbReference>
<dbReference type="Proteomes" id="UP000053766">
    <property type="component" value="Unassembled WGS sequence"/>
</dbReference>
<dbReference type="InterPro" id="IPR000215">
    <property type="entry name" value="Serpin_fam"/>
</dbReference>
<sequence length="369" mass="41868">MNQEFDGHLSLRGRILQVETDFGLNMLRQTPLNQSVVVSPISVLFSLAMLQAGAKGRTKAQIDEIFVKGAVDNDVSNYFSKLLNKIITPSDRVEIRLANGFFLNKQFNIENEYKQKITRNFHAMIESLDFDKAKDSAKFIDGFIRKTTKGKIHDVVNANTVQDAYSLVVNAVYFTAKWWATFDKHSNSKAMFYTNKNTSRKIEFMNDHEVHRNFAEDDDVEVLSLPYEDTSYAFNIILPKKRTLAFRSRFSGTATYINQSHLITIPKMNMETNFKLKESLIKLGVTGIFSDDSDLSGIVKHPKLKISDATHKAIIEVDEEGTTAAATSFLQSFLLTAEFLGPPKIFVADHPFMFILTKDKNPLFMGQFV</sequence>
<dbReference type="GO" id="GO:0005615">
    <property type="term" value="C:extracellular space"/>
    <property type="evidence" value="ECO:0007669"/>
    <property type="project" value="InterPro"/>
</dbReference>
<proteinExistence type="inferred from homology"/>
<dbReference type="PANTHER" id="PTHR11461:SF211">
    <property type="entry name" value="GH10112P-RELATED"/>
    <property type="match status" value="1"/>
</dbReference>
<accession>A0A0D8YAK9</accession>
<dbReference type="OrthoDB" id="9518664at2759"/>
<evidence type="ECO:0000256" key="2">
    <source>
        <dbReference type="RuleBase" id="RU000411"/>
    </source>
</evidence>
<dbReference type="SUPFAM" id="SSF56574">
    <property type="entry name" value="Serpins"/>
    <property type="match status" value="1"/>
</dbReference>
<comment type="similarity">
    <text evidence="1 2">Belongs to the serpin family.</text>
</comment>
<dbReference type="InterPro" id="IPR023796">
    <property type="entry name" value="Serpin_dom"/>
</dbReference>
<evidence type="ECO:0000313" key="4">
    <source>
        <dbReference type="EMBL" id="KJH53775.1"/>
    </source>
</evidence>
<dbReference type="InterPro" id="IPR042178">
    <property type="entry name" value="Serpin_sf_1"/>
</dbReference>
<feature type="domain" description="Serpin" evidence="3">
    <location>
        <begin position="24"/>
        <end position="369"/>
    </location>
</feature>
<organism evidence="4 5">
    <name type="scientific">Dictyocaulus viviparus</name>
    <name type="common">Bovine lungworm</name>
    <dbReference type="NCBI Taxonomy" id="29172"/>
    <lineage>
        <taxon>Eukaryota</taxon>
        <taxon>Metazoa</taxon>
        <taxon>Ecdysozoa</taxon>
        <taxon>Nematoda</taxon>
        <taxon>Chromadorea</taxon>
        <taxon>Rhabditida</taxon>
        <taxon>Rhabditina</taxon>
        <taxon>Rhabditomorpha</taxon>
        <taxon>Strongyloidea</taxon>
        <taxon>Metastrongylidae</taxon>
        <taxon>Dictyocaulus</taxon>
    </lineage>
</organism>
<dbReference type="AlphaFoldDB" id="A0A0D8YAK9"/>
<name>A0A0D8YAK9_DICVI</name>
<reference evidence="5" key="2">
    <citation type="journal article" date="2016" name="Sci. Rep.">
        <title>Dictyocaulus viviparus genome, variome and transcriptome elucidate lungworm biology and support future intervention.</title>
        <authorList>
            <person name="McNulty S.N."/>
            <person name="Strube C."/>
            <person name="Rosa B.A."/>
            <person name="Martin J.C."/>
            <person name="Tyagi R."/>
            <person name="Choi Y.J."/>
            <person name="Wang Q."/>
            <person name="Hallsworth Pepin K."/>
            <person name="Zhang X."/>
            <person name="Ozersky P."/>
            <person name="Wilson R.K."/>
            <person name="Sternberg P.W."/>
            <person name="Gasser R.B."/>
            <person name="Mitreva M."/>
        </authorList>
    </citation>
    <scope>NUCLEOTIDE SEQUENCE [LARGE SCALE GENOMIC DNA]</scope>
    <source>
        <strain evidence="5">HannoverDv2000</strain>
    </source>
</reference>
<protein>
    <submittedName>
        <fullName evidence="4">Serine proteinase inhibitor</fullName>
    </submittedName>
</protein>
<dbReference type="STRING" id="29172.A0A0D8YAK9"/>
<dbReference type="InterPro" id="IPR023795">
    <property type="entry name" value="Serpin_CS"/>
</dbReference>
<dbReference type="PROSITE" id="PS00284">
    <property type="entry name" value="SERPIN"/>
    <property type="match status" value="1"/>
</dbReference>
<evidence type="ECO:0000313" key="5">
    <source>
        <dbReference type="Proteomes" id="UP000053766"/>
    </source>
</evidence>
<reference evidence="4 5" key="1">
    <citation type="submission" date="2013-11" db="EMBL/GenBank/DDBJ databases">
        <title>Draft genome of the bovine lungworm Dictyocaulus viviparus.</title>
        <authorList>
            <person name="Mitreva M."/>
        </authorList>
    </citation>
    <scope>NUCLEOTIDE SEQUENCE [LARGE SCALE GENOMIC DNA]</scope>
    <source>
        <strain evidence="4 5">HannoverDv2000</strain>
    </source>
</reference>
<evidence type="ECO:0000259" key="3">
    <source>
        <dbReference type="SMART" id="SM00093"/>
    </source>
</evidence>
<dbReference type="PANTHER" id="PTHR11461">
    <property type="entry name" value="SERINE PROTEASE INHIBITOR, SERPIN"/>
    <property type="match status" value="1"/>
</dbReference>
<gene>
    <name evidence="4" type="ORF">DICVIV_00206</name>
</gene>
<dbReference type="Gene3D" id="2.30.39.10">
    <property type="entry name" value="Alpha-1-antitrypsin, domain 1"/>
    <property type="match status" value="1"/>
</dbReference>
<dbReference type="Pfam" id="PF00079">
    <property type="entry name" value="Serpin"/>
    <property type="match status" value="1"/>
</dbReference>
<dbReference type="GO" id="GO:0004867">
    <property type="term" value="F:serine-type endopeptidase inhibitor activity"/>
    <property type="evidence" value="ECO:0007669"/>
    <property type="project" value="InterPro"/>
</dbReference>
<evidence type="ECO:0000256" key="1">
    <source>
        <dbReference type="ARBA" id="ARBA00009500"/>
    </source>
</evidence>
<dbReference type="MEROPS" id="I04.081"/>
<dbReference type="Gene3D" id="3.30.497.10">
    <property type="entry name" value="Antithrombin, subunit I, domain 2"/>
    <property type="match status" value="1"/>
</dbReference>
<dbReference type="EMBL" id="KN716150">
    <property type="protein sequence ID" value="KJH53775.1"/>
    <property type="molecule type" value="Genomic_DNA"/>
</dbReference>
<keyword evidence="5" id="KW-1185">Reference proteome</keyword>